<keyword evidence="1" id="KW-0812">Transmembrane</keyword>
<dbReference type="Proteomes" id="UP000094784">
    <property type="component" value="Unassembled WGS sequence"/>
</dbReference>
<proteinExistence type="predicted"/>
<feature type="transmembrane region" description="Helical" evidence="1">
    <location>
        <begin position="6"/>
        <end position="25"/>
    </location>
</feature>
<organism evidence="2 3">
    <name type="scientific">Lysinibacillus fusiformis</name>
    <dbReference type="NCBI Taxonomy" id="28031"/>
    <lineage>
        <taxon>Bacteria</taxon>
        <taxon>Bacillati</taxon>
        <taxon>Bacillota</taxon>
        <taxon>Bacilli</taxon>
        <taxon>Bacillales</taxon>
        <taxon>Bacillaceae</taxon>
        <taxon>Lysinibacillus</taxon>
    </lineage>
</organism>
<evidence type="ECO:0000313" key="2">
    <source>
        <dbReference type="EMBL" id="ODV57690.1"/>
    </source>
</evidence>
<dbReference type="EMBL" id="MECQ01000001">
    <property type="protein sequence ID" value="ODV57690.1"/>
    <property type="molecule type" value="Genomic_DNA"/>
</dbReference>
<comment type="caution">
    <text evidence="2">The sequence shown here is derived from an EMBL/GenBank/DDBJ whole genome shotgun (WGS) entry which is preliminary data.</text>
</comment>
<dbReference type="OrthoDB" id="2888584at2"/>
<dbReference type="AlphaFoldDB" id="A0A1E4RB32"/>
<evidence type="ECO:0000313" key="3">
    <source>
        <dbReference type="Proteomes" id="UP000094784"/>
    </source>
</evidence>
<keyword evidence="1" id="KW-0472">Membrane</keyword>
<accession>A0A1E4RB32</accession>
<name>A0A1E4RB32_9BACI</name>
<evidence type="ECO:0000256" key="1">
    <source>
        <dbReference type="SAM" id="Phobius"/>
    </source>
</evidence>
<sequence length="64" mass="7468">MNIYLVLLPMVSMLIGLYLVCLGLWELRVGIDRKRFISFSFTGLFLIFILPNMFSFLNVMVSNF</sequence>
<protein>
    <submittedName>
        <fullName evidence="2">Uncharacterized protein</fullName>
    </submittedName>
</protein>
<gene>
    <name evidence="2" type="ORF">BG258_08860</name>
</gene>
<feature type="transmembrane region" description="Helical" evidence="1">
    <location>
        <begin position="37"/>
        <end position="61"/>
    </location>
</feature>
<keyword evidence="1" id="KW-1133">Transmembrane helix</keyword>
<reference evidence="2 3" key="1">
    <citation type="submission" date="2016-09" db="EMBL/GenBank/DDBJ databases">
        <title>Draft genome sequence of the soil isolate, Lysinibacillus fusiformis M5, a potential hypoxanthine producer.</title>
        <authorList>
            <person name="Gallegos-Monterrosa R."/>
            <person name="Maroti G."/>
            <person name="Balint B."/>
            <person name="Kovacs A.T."/>
        </authorList>
    </citation>
    <scope>NUCLEOTIDE SEQUENCE [LARGE SCALE GENOMIC DNA]</scope>
    <source>
        <strain evidence="2 3">M5</strain>
    </source>
</reference>